<dbReference type="InterPro" id="IPR035979">
    <property type="entry name" value="RBD_domain_sf"/>
</dbReference>
<dbReference type="InterPro" id="IPR000504">
    <property type="entry name" value="RRM_dom"/>
</dbReference>
<keyword evidence="9" id="KW-1185">Reference proteome</keyword>
<dbReference type="PROSITE" id="PS50102">
    <property type="entry name" value="RRM"/>
    <property type="match status" value="1"/>
</dbReference>
<feature type="region of interest" description="Disordered" evidence="5">
    <location>
        <begin position="963"/>
        <end position="1016"/>
    </location>
</feature>
<proteinExistence type="predicted"/>
<name>A0AAN9U104_9PEZI</name>
<dbReference type="Proteomes" id="UP001320245">
    <property type="component" value="Unassembled WGS sequence"/>
</dbReference>
<dbReference type="PANTHER" id="PTHR47093:SF1">
    <property type="entry name" value="PROTEIN JSN1-RELATED"/>
    <property type="match status" value="1"/>
</dbReference>
<evidence type="ECO:0000256" key="1">
    <source>
        <dbReference type="ARBA" id="ARBA00022737"/>
    </source>
</evidence>
<evidence type="ECO:0008006" key="10">
    <source>
        <dbReference type="Google" id="ProtNLM"/>
    </source>
</evidence>
<feature type="region of interest" description="Disordered" evidence="5">
    <location>
        <begin position="1184"/>
        <end position="1217"/>
    </location>
</feature>
<dbReference type="SUPFAM" id="SSF48371">
    <property type="entry name" value="ARM repeat"/>
    <property type="match status" value="1"/>
</dbReference>
<evidence type="ECO:0000256" key="5">
    <source>
        <dbReference type="SAM" id="MobiDB-lite"/>
    </source>
</evidence>
<dbReference type="SMART" id="SM00360">
    <property type="entry name" value="RRM"/>
    <property type="match status" value="1"/>
</dbReference>
<feature type="region of interest" description="Disordered" evidence="5">
    <location>
        <begin position="1"/>
        <end position="235"/>
    </location>
</feature>
<dbReference type="InterPro" id="IPR016024">
    <property type="entry name" value="ARM-type_fold"/>
</dbReference>
<dbReference type="Pfam" id="PF00806">
    <property type="entry name" value="PUF"/>
    <property type="match status" value="3"/>
</dbReference>
<dbReference type="GO" id="GO:0000288">
    <property type="term" value="P:nuclear-transcribed mRNA catabolic process, deadenylation-dependent decay"/>
    <property type="evidence" value="ECO:0007669"/>
    <property type="project" value="TreeGrafter"/>
</dbReference>
<dbReference type="PROSITE" id="PS50303">
    <property type="entry name" value="PUM_HD"/>
    <property type="match status" value="1"/>
</dbReference>
<feature type="region of interest" description="Disordered" evidence="5">
    <location>
        <begin position="321"/>
        <end position="349"/>
    </location>
</feature>
<keyword evidence="1" id="KW-0677">Repeat</keyword>
<dbReference type="GO" id="GO:0003723">
    <property type="term" value="F:RNA binding"/>
    <property type="evidence" value="ECO:0007669"/>
    <property type="project" value="UniProtKB-UniRule"/>
</dbReference>
<evidence type="ECO:0000259" key="6">
    <source>
        <dbReference type="PROSITE" id="PS50102"/>
    </source>
</evidence>
<evidence type="ECO:0000256" key="3">
    <source>
        <dbReference type="PROSITE-ProRule" id="PRU00176"/>
    </source>
</evidence>
<sequence>MSSSRPEHLTIGKFAQPGGLGQSLSNPASANTSPNEASSGGASIRSPFGIQTASSLNPAAKMSSATRSGAGSPSHDPLAAPGSGRFLSSKRAREIQAQEGVASIPLNPWGGPPTSGNSTPLRENIPESPTDGFPDYAQHPSQDSLPSTRRARAGTLPSRLSTTGPPSGLLNMPSLAYKSSRPSPSHSPYKSPSPNLEPTEPANNPSALLSRLRAGSLPQRSPFAQHLPGTSSPFGPGIFSSSSWNPVGRERGSTLASIASVSTNGPSSPTQSHLSRDGVGDNDVPARTLDYLGLIGTPQPQPSQLDPPYLQTMMPDFARQQQASRFRSYSVNNTDTYEDDEDDDDEGYEEDTLESQYQVIQQRLAATQAAIRDHNLAVQAFANQAARPRARTAGVLDTPNPSRLLRSYYPTPSRLDSSITAAELGLRDDKTPTVDDLSSVAAINLGRSNSRGHGLLTADEPELGPTSALWLGSIPTSTTTTTLTEMFKQFGPILFTRVLTHKNCGFVNFERIDSAMSAKNALNGKEIFPGAGPVRINFAKPPSASNTPGPDGAQPSPSPVPFSQGQNGAQISATASAGDAAGVSASVTPTVPPLSEMTADILNIVEEFGATDEDVARIHANLQAAITYDRLVDEIPPVGEPTHTRMYDAPKLRDIRKRIDNATLSQAEIENIAHDMLPEIAELASDYLGNTVVQKLFEQCSDPTRDAMLEMIAPHLAEIGVHKNGTWAAQKIITVCKTESQMEVIKNHLRPYTVPLFLDQYGNYVLQGCLKFGAPYTDFIFETMISRMWHIAQGRFGSRGMRACLESHHASKDQQRLLAAAIALHSVQLATNHNAALLLTWFLDTCTFPHRRTVLAPQLVPYLVTLCTQKVAYLTVLKVINQKTEPEARDKIVEAMFFSQKDQILESILSDSQCGATLIFKVITTPFFDEAVRNNVVENVKAVLLRIKAQPDKGYKRLMDEVGLSTRNGNGGSSRGDGGHQERHRGTPRANNNSQQQQQQQQQREQQQQQQAQQQAQQHQQHQQQQQQAQQQAQQAQQAAAAAQFNAANSGGQYYNPLNTAAAVNNPPGFDGNFGVSRNDIIDPSLQQYSPYATQTIAPAMNMQQMQYQQNMMRGTPPISSYYPMQTGVQYPSASPSIDQYRASPVPQAGMPAPNQSPYAASGFPMSIPMNMGGFPYGMSNAGYNIPDGGMNGGTPGRRGGRGGRQGRHNTASPRPY</sequence>
<feature type="domain" description="RRM" evidence="6">
    <location>
        <begin position="467"/>
        <end position="541"/>
    </location>
</feature>
<dbReference type="PROSITE" id="PS50302">
    <property type="entry name" value="PUM"/>
    <property type="match status" value="2"/>
</dbReference>
<dbReference type="SMART" id="SM00025">
    <property type="entry name" value="Pumilio"/>
    <property type="match status" value="6"/>
</dbReference>
<dbReference type="PANTHER" id="PTHR47093">
    <property type="entry name" value="PROTEIN JSN1-RELATED"/>
    <property type="match status" value="1"/>
</dbReference>
<feature type="compositionally biased region" description="Polar residues" evidence="5">
    <location>
        <begin position="259"/>
        <end position="273"/>
    </location>
</feature>
<dbReference type="InterPro" id="IPR052645">
    <property type="entry name" value="Pumilio_domain_protein"/>
</dbReference>
<dbReference type="SUPFAM" id="SSF54928">
    <property type="entry name" value="RNA-binding domain, RBD"/>
    <property type="match status" value="1"/>
</dbReference>
<dbReference type="Gene3D" id="1.25.10.10">
    <property type="entry name" value="Leucine-rich Repeat Variant"/>
    <property type="match status" value="1"/>
</dbReference>
<evidence type="ECO:0000256" key="2">
    <source>
        <dbReference type="ARBA" id="ARBA00024893"/>
    </source>
</evidence>
<feature type="compositionally biased region" description="Acidic residues" evidence="5">
    <location>
        <begin position="336"/>
        <end position="349"/>
    </location>
</feature>
<dbReference type="AlphaFoldDB" id="A0AAN9U104"/>
<evidence type="ECO:0000313" key="8">
    <source>
        <dbReference type="EMBL" id="KAK7735315.1"/>
    </source>
</evidence>
<keyword evidence="3" id="KW-0694">RNA-binding</keyword>
<feature type="compositionally biased region" description="Low complexity" evidence="5">
    <location>
        <begin position="206"/>
        <end position="217"/>
    </location>
</feature>
<comment type="function">
    <text evidence="2">RNA-binding nucleolar protein required for pre-rRNA processing. Involved in production of 18S rRNA and assembly of small ribosomal subunit.</text>
</comment>
<dbReference type="InterPro" id="IPR012677">
    <property type="entry name" value="Nucleotide-bd_a/b_plait_sf"/>
</dbReference>
<feature type="compositionally biased region" description="Polar residues" evidence="5">
    <location>
        <begin position="49"/>
        <end position="71"/>
    </location>
</feature>
<evidence type="ECO:0000259" key="7">
    <source>
        <dbReference type="PROSITE" id="PS50303"/>
    </source>
</evidence>
<feature type="region of interest" description="Disordered" evidence="5">
    <location>
        <begin position="533"/>
        <end position="576"/>
    </location>
</feature>
<dbReference type="InterPro" id="IPR011989">
    <property type="entry name" value="ARM-like"/>
</dbReference>
<feature type="compositionally biased region" description="Basic and acidic residues" evidence="5">
    <location>
        <begin position="1"/>
        <end position="10"/>
    </location>
</feature>
<evidence type="ECO:0000256" key="4">
    <source>
        <dbReference type="PROSITE-ProRule" id="PRU00317"/>
    </source>
</evidence>
<feature type="compositionally biased region" description="Polar residues" evidence="5">
    <location>
        <begin position="561"/>
        <end position="571"/>
    </location>
</feature>
<accession>A0AAN9U104</accession>
<evidence type="ECO:0000313" key="9">
    <source>
        <dbReference type="Proteomes" id="UP001320245"/>
    </source>
</evidence>
<feature type="compositionally biased region" description="Low complexity" evidence="5">
    <location>
        <begin position="179"/>
        <end position="194"/>
    </location>
</feature>
<comment type="caution">
    <text evidence="8">The sequence shown here is derived from an EMBL/GenBank/DDBJ whole genome shotgun (WGS) entry which is preliminary data.</text>
</comment>
<feature type="domain" description="PUM-HD" evidence="7">
    <location>
        <begin position="610"/>
        <end position="966"/>
    </location>
</feature>
<reference evidence="8 9" key="1">
    <citation type="journal article" date="2023" name="PLoS ONE">
        <title>Cytospora paraplurivora sp. nov. isolated from orchards with fruit tree decline syndrome in Ontario, Canada.</title>
        <authorList>
            <person name="Ilyukhin E."/>
            <person name="Nguyen H.D.T."/>
            <person name="Castle A.J."/>
            <person name="Ellouze W."/>
        </authorList>
    </citation>
    <scope>NUCLEOTIDE SEQUENCE [LARGE SCALE GENOMIC DNA]</scope>
    <source>
        <strain evidence="8 9">FDS-564</strain>
    </source>
</reference>
<feature type="repeat" description="Pumilio" evidence="4">
    <location>
        <begin position="675"/>
        <end position="710"/>
    </location>
</feature>
<dbReference type="FunFam" id="1.25.10.10:FF:000167">
    <property type="entry name" value="RNA binding protein Jsn1"/>
    <property type="match status" value="1"/>
</dbReference>
<dbReference type="InterPro" id="IPR033133">
    <property type="entry name" value="PUM-HD"/>
</dbReference>
<feature type="compositionally biased region" description="Polar residues" evidence="5">
    <location>
        <begin position="22"/>
        <end position="41"/>
    </location>
</feature>
<dbReference type="Gene3D" id="3.30.70.330">
    <property type="match status" value="1"/>
</dbReference>
<dbReference type="EMBL" id="JAJSPL020000039">
    <property type="protein sequence ID" value="KAK7735315.1"/>
    <property type="molecule type" value="Genomic_DNA"/>
</dbReference>
<feature type="compositionally biased region" description="Polar residues" evidence="5">
    <location>
        <begin position="321"/>
        <end position="333"/>
    </location>
</feature>
<gene>
    <name evidence="8" type="ORF">SLS53_007546</name>
</gene>
<organism evidence="8 9">
    <name type="scientific">Cytospora paraplurivora</name>
    <dbReference type="NCBI Taxonomy" id="2898453"/>
    <lineage>
        <taxon>Eukaryota</taxon>
        <taxon>Fungi</taxon>
        <taxon>Dikarya</taxon>
        <taxon>Ascomycota</taxon>
        <taxon>Pezizomycotina</taxon>
        <taxon>Sordariomycetes</taxon>
        <taxon>Sordariomycetidae</taxon>
        <taxon>Diaporthales</taxon>
        <taxon>Cytosporaceae</taxon>
        <taxon>Cytospora</taxon>
    </lineage>
</organism>
<feature type="compositionally biased region" description="Basic residues" evidence="5">
    <location>
        <begin position="1199"/>
        <end position="1208"/>
    </location>
</feature>
<feature type="compositionally biased region" description="Low complexity" evidence="5">
    <location>
        <begin position="995"/>
        <end position="1016"/>
    </location>
</feature>
<protein>
    <recommendedName>
        <fullName evidence="10">PUM-HD domain-containing protein</fullName>
    </recommendedName>
</protein>
<dbReference type="Pfam" id="PF00076">
    <property type="entry name" value="RRM_1"/>
    <property type="match status" value="1"/>
</dbReference>
<feature type="repeat" description="Pumilio" evidence="4">
    <location>
        <begin position="748"/>
        <end position="786"/>
    </location>
</feature>
<feature type="region of interest" description="Disordered" evidence="5">
    <location>
        <begin position="259"/>
        <end position="285"/>
    </location>
</feature>
<dbReference type="InterPro" id="IPR001313">
    <property type="entry name" value="Pumilio_RNA-bd_rpt"/>
</dbReference>